<dbReference type="AlphaFoldDB" id="A0A2P2PEK9"/>
<organism evidence="2">
    <name type="scientific">Rhizophora mucronata</name>
    <name type="common">Asiatic mangrove</name>
    <dbReference type="NCBI Taxonomy" id="61149"/>
    <lineage>
        <taxon>Eukaryota</taxon>
        <taxon>Viridiplantae</taxon>
        <taxon>Streptophyta</taxon>
        <taxon>Embryophyta</taxon>
        <taxon>Tracheophyta</taxon>
        <taxon>Spermatophyta</taxon>
        <taxon>Magnoliopsida</taxon>
        <taxon>eudicotyledons</taxon>
        <taxon>Gunneridae</taxon>
        <taxon>Pentapetalae</taxon>
        <taxon>rosids</taxon>
        <taxon>fabids</taxon>
        <taxon>Malpighiales</taxon>
        <taxon>Rhizophoraceae</taxon>
        <taxon>Rhizophora</taxon>
    </lineage>
</organism>
<feature type="transmembrane region" description="Helical" evidence="1">
    <location>
        <begin position="16"/>
        <end position="33"/>
    </location>
</feature>
<proteinExistence type="predicted"/>
<keyword evidence="1" id="KW-1133">Transmembrane helix</keyword>
<accession>A0A2P2PEK9</accession>
<reference evidence="2" key="1">
    <citation type="submission" date="2018-02" db="EMBL/GenBank/DDBJ databases">
        <title>Rhizophora mucronata_Transcriptome.</title>
        <authorList>
            <person name="Meera S.P."/>
            <person name="Sreeshan A."/>
            <person name="Augustine A."/>
        </authorList>
    </citation>
    <scope>NUCLEOTIDE SEQUENCE</scope>
    <source>
        <tissue evidence="2">Leaf</tissue>
    </source>
</reference>
<sequence length="41" mass="5071">MITANYNVKQNENQRFFLLFMLLFCYSFVNLFYKLMIVYCS</sequence>
<protein>
    <submittedName>
        <fullName evidence="2">Uncharacterized protein</fullName>
    </submittedName>
</protein>
<dbReference type="EMBL" id="GGEC01072666">
    <property type="protein sequence ID" value="MBX53150.1"/>
    <property type="molecule type" value="Transcribed_RNA"/>
</dbReference>
<evidence type="ECO:0000313" key="2">
    <source>
        <dbReference type="EMBL" id="MBX53150.1"/>
    </source>
</evidence>
<keyword evidence="1" id="KW-0812">Transmembrane</keyword>
<keyword evidence="1" id="KW-0472">Membrane</keyword>
<evidence type="ECO:0000256" key="1">
    <source>
        <dbReference type="SAM" id="Phobius"/>
    </source>
</evidence>
<name>A0A2P2PEK9_RHIMU</name>